<keyword evidence="2" id="KW-0637">Prenyltransferase</keyword>
<protein>
    <submittedName>
        <fullName evidence="5">Alkyl and aryl transferase</fullName>
        <ecNumber evidence="5">2.5.1.-</ecNumber>
    </submittedName>
</protein>
<evidence type="ECO:0000256" key="2">
    <source>
        <dbReference type="ARBA" id="ARBA00022602"/>
    </source>
</evidence>
<accession>A0A422PVS8</accession>
<sequence>MQSSDVITEVAERLHAALEAAARQLHAGRRVRCSLALLPPVALAELPFRWGTVELIHQQEGLFELVVGVDSAMLAESLIGLLRRLQQPPGPRTNGSGGPLPIIGPLVKRLSPEGVLPALLLLLPAHTDLWNERRRGLQEAALANAATGQRDARSLLLQEYLLTSLLLSFHYKKQEVWVHRWWVVQRLLTLGGANLELFCSHDRSVLFEAADRHPMNYNAWNYRRQLFACLLQRDRAAEAAARALLLEELDAVVEFFERHNGDSSATAYLAFLLEQATAWWSGTGEGHSFLASRVWGRLLSVTAQELRRHYDKGHEAVWVLRLALMRWALRERPACGWTLHDELVFVAAYASVKTALAEEEDGASMPPELTWVDVSGSCWWTSYHAVRYGVQLLRMLQT</sequence>
<dbReference type="GO" id="GO:0005737">
    <property type="term" value="C:cytoplasm"/>
    <property type="evidence" value="ECO:0007669"/>
    <property type="project" value="TreeGrafter"/>
</dbReference>
<organism evidence="5 6">
    <name type="scientific">Trypanosoma conorhini</name>
    <dbReference type="NCBI Taxonomy" id="83891"/>
    <lineage>
        <taxon>Eukaryota</taxon>
        <taxon>Discoba</taxon>
        <taxon>Euglenozoa</taxon>
        <taxon>Kinetoplastea</taxon>
        <taxon>Metakinetoplastina</taxon>
        <taxon>Trypanosomatida</taxon>
        <taxon>Trypanosomatidae</taxon>
        <taxon>Trypanosoma</taxon>
    </lineage>
</organism>
<keyword evidence="6" id="KW-1185">Reference proteome</keyword>
<dbReference type="SUPFAM" id="SSF48439">
    <property type="entry name" value="Protein prenylyltransferase"/>
    <property type="match status" value="1"/>
</dbReference>
<gene>
    <name evidence="5" type="ORF">Tco025E_03216</name>
</gene>
<dbReference type="OrthoDB" id="5358702at2759"/>
<evidence type="ECO:0000256" key="4">
    <source>
        <dbReference type="ARBA" id="ARBA00022737"/>
    </source>
</evidence>
<name>A0A422PVS8_9TRYP</name>
<dbReference type="RefSeq" id="XP_029229660.1">
    <property type="nucleotide sequence ID" value="XM_029370136.1"/>
</dbReference>
<dbReference type="EC" id="2.5.1.-" evidence="5"/>
<dbReference type="PANTHER" id="PTHR11129">
    <property type="entry name" value="PROTEIN FARNESYLTRANSFERASE ALPHA SUBUNIT/RAB GERANYLGERANYL TRANSFERASE ALPHA SUBUNIT"/>
    <property type="match status" value="1"/>
</dbReference>
<dbReference type="InterPro" id="IPR002088">
    <property type="entry name" value="Prenyl_trans_a"/>
</dbReference>
<evidence type="ECO:0000313" key="5">
    <source>
        <dbReference type="EMBL" id="RNF21812.1"/>
    </source>
</evidence>
<evidence type="ECO:0000313" key="6">
    <source>
        <dbReference type="Proteomes" id="UP000284403"/>
    </source>
</evidence>
<dbReference type="GO" id="GO:0008318">
    <property type="term" value="F:protein prenyltransferase activity"/>
    <property type="evidence" value="ECO:0007669"/>
    <property type="project" value="InterPro"/>
</dbReference>
<dbReference type="Pfam" id="PF01239">
    <property type="entry name" value="PPTA"/>
    <property type="match status" value="1"/>
</dbReference>
<dbReference type="Gene3D" id="1.25.40.120">
    <property type="entry name" value="Protein prenylyltransferase"/>
    <property type="match status" value="1"/>
</dbReference>
<dbReference type="PANTHER" id="PTHR11129:SF3">
    <property type="entry name" value="PROTEIN PRENYLTRANSFERASE ALPHA SUBUNIT REPEAT-CONTAINING PROTEIN 1"/>
    <property type="match status" value="1"/>
</dbReference>
<evidence type="ECO:0000256" key="3">
    <source>
        <dbReference type="ARBA" id="ARBA00022679"/>
    </source>
</evidence>
<proteinExistence type="inferred from homology"/>
<dbReference type="Proteomes" id="UP000284403">
    <property type="component" value="Unassembled WGS sequence"/>
</dbReference>
<keyword evidence="4" id="KW-0677">Repeat</keyword>
<dbReference type="AlphaFoldDB" id="A0A422PVS8"/>
<keyword evidence="3 5" id="KW-0808">Transferase</keyword>
<comment type="caution">
    <text evidence="5">The sequence shown here is derived from an EMBL/GenBank/DDBJ whole genome shotgun (WGS) entry which is preliminary data.</text>
</comment>
<reference evidence="5 6" key="1">
    <citation type="journal article" date="2018" name="BMC Genomics">
        <title>Genomic comparison of Trypanosoma conorhini and Trypanosoma rangeli to Trypanosoma cruzi strains of high and low virulence.</title>
        <authorList>
            <person name="Bradwell K.R."/>
            <person name="Koparde V.N."/>
            <person name="Matveyev A.V."/>
            <person name="Serrano M.G."/>
            <person name="Alves J.M."/>
            <person name="Parikh H."/>
            <person name="Huang B."/>
            <person name="Lee V."/>
            <person name="Espinosa-Alvarez O."/>
            <person name="Ortiz P.A."/>
            <person name="Costa-Martins A.G."/>
            <person name="Teixeira M.M."/>
            <person name="Buck G.A."/>
        </authorList>
    </citation>
    <scope>NUCLEOTIDE SEQUENCE [LARGE SCALE GENOMIC DNA]</scope>
    <source>
        <strain evidence="5 6">025E</strain>
    </source>
</reference>
<dbReference type="GeneID" id="40316827"/>
<evidence type="ECO:0000256" key="1">
    <source>
        <dbReference type="ARBA" id="ARBA00006734"/>
    </source>
</evidence>
<comment type="similarity">
    <text evidence="1">Belongs to the protein prenyltransferase subunit alpha family.</text>
</comment>
<dbReference type="EMBL" id="MKKU01000148">
    <property type="protein sequence ID" value="RNF21812.1"/>
    <property type="molecule type" value="Genomic_DNA"/>
</dbReference>